<evidence type="ECO:0000313" key="1">
    <source>
        <dbReference type="EMBL" id="RPB14526.1"/>
    </source>
</evidence>
<gene>
    <name evidence="1" type="ORF">P167DRAFT_533956</name>
</gene>
<name>A0A3N4KVF5_9PEZI</name>
<reference evidence="1 2" key="1">
    <citation type="journal article" date="2018" name="Nat. Ecol. Evol.">
        <title>Pezizomycetes genomes reveal the molecular basis of ectomycorrhizal truffle lifestyle.</title>
        <authorList>
            <person name="Murat C."/>
            <person name="Payen T."/>
            <person name="Noel B."/>
            <person name="Kuo A."/>
            <person name="Morin E."/>
            <person name="Chen J."/>
            <person name="Kohler A."/>
            <person name="Krizsan K."/>
            <person name="Balestrini R."/>
            <person name="Da Silva C."/>
            <person name="Montanini B."/>
            <person name="Hainaut M."/>
            <person name="Levati E."/>
            <person name="Barry K.W."/>
            <person name="Belfiori B."/>
            <person name="Cichocki N."/>
            <person name="Clum A."/>
            <person name="Dockter R.B."/>
            <person name="Fauchery L."/>
            <person name="Guy J."/>
            <person name="Iotti M."/>
            <person name="Le Tacon F."/>
            <person name="Lindquist E.A."/>
            <person name="Lipzen A."/>
            <person name="Malagnac F."/>
            <person name="Mello A."/>
            <person name="Molinier V."/>
            <person name="Miyauchi S."/>
            <person name="Poulain J."/>
            <person name="Riccioni C."/>
            <person name="Rubini A."/>
            <person name="Sitrit Y."/>
            <person name="Splivallo R."/>
            <person name="Traeger S."/>
            <person name="Wang M."/>
            <person name="Zifcakova L."/>
            <person name="Wipf D."/>
            <person name="Zambonelli A."/>
            <person name="Paolocci F."/>
            <person name="Nowrousian M."/>
            <person name="Ottonello S."/>
            <person name="Baldrian P."/>
            <person name="Spatafora J.W."/>
            <person name="Henrissat B."/>
            <person name="Nagy L.G."/>
            <person name="Aury J.M."/>
            <person name="Wincker P."/>
            <person name="Grigoriev I.V."/>
            <person name="Bonfante P."/>
            <person name="Martin F.M."/>
        </authorList>
    </citation>
    <scope>NUCLEOTIDE SEQUENCE [LARGE SCALE GENOMIC DNA]</scope>
    <source>
        <strain evidence="1 2">CCBAS932</strain>
    </source>
</reference>
<dbReference type="Proteomes" id="UP000277580">
    <property type="component" value="Unassembled WGS sequence"/>
</dbReference>
<sequence>MHAIFWARILFVRACTVHRFGCVSYYALFLLPAATGYNTFHGGGGGEKYEVCR</sequence>
<proteinExistence type="predicted"/>
<accession>A0A3N4KVF5</accession>
<keyword evidence="2" id="KW-1185">Reference proteome</keyword>
<dbReference type="EMBL" id="ML119117">
    <property type="protein sequence ID" value="RPB14526.1"/>
    <property type="molecule type" value="Genomic_DNA"/>
</dbReference>
<evidence type="ECO:0000313" key="2">
    <source>
        <dbReference type="Proteomes" id="UP000277580"/>
    </source>
</evidence>
<organism evidence="1 2">
    <name type="scientific">Morchella conica CCBAS932</name>
    <dbReference type="NCBI Taxonomy" id="1392247"/>
    <lineage>
        <taxon>Eukaryota</taxon>
        <taxon>Fungi</taxon>
        <taxon>Dikarya</taxon>
        <taxon>Ascomycota</taxon>
        <taxon>Pezizomycotina</taxon>
        <taxon>Pezizomycetes</taxon>
        <taxon>Pezizales</taxon>
        <taxon>Morchellaceae</taxon>
        <taxon>Morchella</taxon>
    </lineage>
</organism>
<protein>
    <submittedName>
        <fullName evidence="1">Uncharacterized protein</fullName>
    </submittedName>
</protein>
<dbReference type="AlphaFoldDB" id="A0A3N4KVF5"/>
<dbReference type="InParanoid" id="A0A3N4KVF5"/>